<keyword evidence="2" id="KW-1185">Reference proteome</keyword>
<comment type="caution">
    <text evidence="1">The sequence shown here is derived from an EMBL/GenBank/DDBJ whole genome shotgun (WGS) entry which is preliminary data.</text>
</comment>
<protein>
    <recommendedName>
        <fullName evidence="3">Haem-binding uptake Tiki superfamily ChaN domain-containing protein</fullName>
    </recommendedName>
</protein>
<organism evidence="1 2">
    <name type="scientific">Roseivirga echinicomitans</name>
    <dbReference type="NCBI Taxonomy" id="296218"/>
    <lineage>
        <taxon>Bacteria</taxon>
        <taxon>Pseudomonadati</taxon>
        <taxon>Bacteroidota</taxon>
        <taxon>Cytophagia</taxon>
        <taxon>Cytophagales</taxon>
        <taxon>Roseivirgaceae</taxon>
        <taxon>Roseivirga</taxon>
    </lineage>
</organism>
<evidence type="ECO:0000313" key="1">
    <source>
        <dbReference type="EMBL" id="KYG83555.1"/>
    </source>
</evidence>
<accession>A0A150XY78</accession>
<dbReference type="Proteomes" id="UP000075615">
    <property type="component" value="Unassembled WGS sequence"/>
</dbReference>
<reference evidence="1 2" key="1">
    <citation type="submission" date="2016-01" db="EMBL/GenBank/DDBJ databases">
        <title>Genome sequencing of Roseivirga echinicomitans KMM 6058.</title>
        <authorList>
            <person name="Selvaratnam C."/>
            <person name="Thevarajoo S."/>
            <person name="Goh K.M."/>
            <person name="Ee R."/>
            <person name="Chan K.-G."/>
            <person name="Chong C.S."/>
        </authorList>
    </citation>
    <scope>NUCLEOTIDE SEQUENCE [LARGE SCALE GENOMIC DNA]</scope>
    <source>
        <strain evidence="1 2">KMM 6058</strain>
    </source>
</reference>
<name>A0A150XY78_9BACT</name>
<evidence type="ECO:0008006" key="3">
    <source>
        <dbReference type="Google" id="ProtNLM"/>
    </source>
</evidence>
<proteinExistence type="predicted"/>
<gene>
    <name evidence="1" type="ORF">AWN68_01765</name>
</gene>
<dbReference type="AlphaFoldDB" id="A0A150XY78"/>
<evidence type="ECO:0000313" key="2">
    <source>
        <dbReference type="Proteomes" id="UP000075615"/>
    </source>
</evidence>
<sequence length="234" mass="27384">MIIMGMIHGGHSTNPNYNIEVVKQLIREIDPDFILTELPPDRYPVARKEFDELDTIMESRVRVFPEYVDAVFPLTREMDFEIIPTAGWTKPMNDFRNKRLREIQADTAWTERWAEYQAAGRKSSEALKAAGDSNDPYFINSDAYDAANEIRYEAYNRILNDELLLGGWDNINIAHYWNIEKALNEHKNEGKRFLITYGAGHKGWFLRELHKRDDIKIIEMKPYLDKVLKDKASK</sequence>
<dbReference type="EMBL" id="LRDB01000001">
    <property type="protein sequence ID" value="KYG83555.1"/>
    <property type="molecule type" value="Genomic_DNA"/>
</dbReference>